<evidence type="ECO:0000256" key="2">
    <source>
        <dbReference type="SAM" id="SignalP"/>
    </source>
</evidence>
<sequence>MPDVTMMRPSLGNAMRLCSILAASCLTGLLMAQSPASAEPASGWVDPPAKEALTPSARYPHRSTEKSQRPMAAPSEISTVPDPRFTDRAAQAQRLAGDYLDSVSSRNDAMLTSAPRFYGERVLFHGRTMSLAALMAEKRRFVRRWPERRYRLQEGATRTACDAARASCVVRTLFGFQAGSPARGARSQGLSELTLTVSFAGERPVIVSETSRVLRRGSLALGPAERRGGA</sequence>
<accession>A0A7W6F4V7</accession>
<evidence type="ECO:0000313" key="3">
    <source>
        <dbReference type="EMBL" id="MBB3900678.1"/>
    </source>
</evidence>
<proteinExistence type="predicted"/>
<feature type="signal peptide" evidence="2">
    <location>
        <begin position="1"/>
        <end position="38"/>
    </location>
</feature>
<dbReference type="EMBL" id="JACIDN010000001">
    <property type="protein sequence ID" value="MBB3900678.1"/>
    <property type="molecule type" value="Genomic_DNA"/>
</dbReference>
<evidence type="ECO:0000313" key="4">
    <source>
        <dbReference type="Proteomes" id="UP000517759"/>
    </source>
</evidence>
<dbReference type="RefSeq" id="WP_246412698.1">
    <property type="nucleotide sequence ID" value="NZ_BSPG01000005.1"/>
</dbReference>
<feature type="region of interest" description="Disordered" evidence="1">
    <location>
        <begin position="38"/>
        <end position="82"/>
    </location>
</feature>
<keyword evidence="2" id="KW-0732">Signal</keyword>
<feature type="chain" id="PRO_5031548259" description="DUF4440 domain-containing protein" evidence="2">
    <location>
        <begin position="39"/>
        <end position="230"/>
    </location>
</feature>
<evidence type="ECO:0008006" key="5">
    <source>
        <dbReference type="Google" id="ProtNLM"/>
    </source>
</evidence>
<name>A0A7W6F4V7_9HYPH</name>
<comment type="caution">
    <text evidence="3">The sequence shown here is derived from an EMBL/GenBank/DDBJ whole genome shotgun (WGS) entry which is preliminary data.</text>
</comment>
<evidence type="ECO:0000256" key="1">
    <source>
        <dbReference type="SAM" id="MobiDB-lite"/>
    </source>
</evidence>
<dbReference type="AlphaFoldDB" id="A0A7W6F4V7"/>
<reference evidence="3 4" key="1">
    <citation type="submission" date="2020-08" db="EMBL/GenBank/DDBJ databases">
        <title>Genomic Encyclopedia of Type Strains, Phase IV (KMG-IV): sequencing the most valuable type-strain genomes for metagenomic binning, comparative biology and taxonomic classification.</title>
        <authorList>
            <person name="Goeker M."/>
        </authorList>
    </citation>
    <scope>NUCLEOTIDE SEQUENCE [LARGE SCALE GENOMIC DNA]</scope>
    <source>
        <strain evidence="3 4">DSM 24105</strain>
    </source>
</reference>
<gene>
    <name evidence="3" type="ORF">GGR33_000158</name>
</gene>
<protein>
    <recommendedName>
        <fullName evidence="5">DUF4440 domain-containing protein</fullName>
    </recommendedName>
</protein>
<organism evidence="3 4">
    <name type="scientific">Methylobacterium brachythecii</name>
    <dbReference type="NCBI Taxonomy" id="1176177"/>
    <lineage>
        <taxon>Bacteria</taxon>
        <taxon>Pseudomonadati</taxon>
        <taxon>Pseudomonadota</taxon>
        <taxon>Alphaproteobacteria</taxon>
        <taxon>Hyphomicrobiales</taxon>
        <taxon>Methylobacteriaceae</taxon>
        <taxon>Methylobacterium</taxon>
    </lineage>
</organism>
<dbReference type="Proteomes" id="UP000517759">
    <property type="component" value="Unassembled WGS sequence"/>
</dbReference>